<feature type="transmembrane region" description="Helical" evidence="1">
    <location>
        <begin position="115"/>
        <end position="137"/>
    </location>
</feature>
<evidence type="ECO:0000313" key="3">
    <source>
        <dbReference type="Proteomes" id="UP000746595"/>
    </source>
</evidence>
<name>A0ABX1G3X7_9MICC</name>
<dbReference type="EMBL" id="JAAWVT010000003">
    <property type="protein sequence ID" value="NKG20935.1"/>
    <property type="molecule type" value="Genomic_DNA"/>
</dbReference>
<evidence type="ECO:0000313" key="2">
    <source>
        <dbReference type="EMBL" id="NKG20935.1"/>
    </source>
</evidence>
<dbReference type="Proteomes" id="UP000746595">
    <property type="component" value="Unassembled WGS sequence"/>
</dbReference>
<protein>
    <recommendedName>
        <fullName evidence="4">ABC transporter permease</fullName>
    </recommendedName>
</protein>
<comment type="caution">
    <text evidence="2">The sequence shown here is derived from an EMBL/GenBank/DDBJ whole genome shotgun (WGS) entry which is preliminary data.</text>
</comment>
<keyword evidence="1" id="KW-1133">Transmembrane helix</keyword>
<sequence>MSGRPCWAALAVVSGRAAGQPGSRAEMIKVFTIALLGMAGVLAVAAGIQTVLRLRVNESEGRAELLLTSSRTRGRWLGANTVLAAASAVAAALVAGTATAIGLSLSASGNCLPGLILGAALAHVPSTTMFSSSTAVVSGAASRIYVPAGWGILVVGLVLGKFWELLGLPMWLPDMSPFRHSAAMPVDSFDLAAAGMPGAFAVLGAGLAAAFIGRSDLTG</sequence>
<dbReference type="RefSeq" id="WP_132363842.1">
    <property type="nucleotide sequence ID" value="NZ_JAAWVT010000003.1"/>
</dbReference>
<keyword evidence="3" id="KW-1185">Reference proteome</keyword>
<feature type="transmembrane region" description="Helical" evidence="1">
    <location>
        <begin position="77"/>
        <end position="103"/>
    </location>
</feature>
<feature type="transmembrane region" description="Helical" evidence="1">
    <location>
        <begin position="149"/>
        <end position="171"/>
    </location>
</feature>
<gene>
    <name evidence="2" type="ORF">HED64_09495</name>
</gene>
<accession>A0ABX1G3X7</accession>
<keyword evidence="1" id="KW-0812">Transmembrane</keyword>
<organism evidence="2 3">
    <name type="scientific">Paeniglutamicibacter terrestris</name>
    <dbReference type="NCBI Taxonomy" id="2723403"/>
    <lineage>
        <taxon>Bacteria</taxon>
        <taxon>Bacillati</taxon>
        <taxon>Actinomycetota</taxon>
        <taxon>Actinomycetes</taxon>
        <taxon>Micrococcales</taxon>
        <taxon>Micrococcaceae</taxon>
        <taxon>Paeniglutamicibacter</taxon>
    </lineage>
</organism>
<feature type="transmembrane region" description="Helical" evidence="1">
    <location>
        <begin position="191"/>
        <end position="213"/>
    </location>
</feature>
<evidence type="ECO:0000256" key="1">
    <source>
        <dbReference type="SAM" id="Phobius"/>
    </source>
</evidence>
<feature type="transmembrane region" description="Helical" evidence="1">
    <location>
        <begin position="33"/>
        <end position="56"/>
    </location>
</feature>
<keyword evidence="1" id="KW-0472">Membrane</keyword>
<reference evidence="2 3" key="1">
    <citation type="submission" date="2020-04" db="EMBL/GenBank/DDBJ databases">
        <title>Paeniglutamicibacter sp. ANT13_2, a novel actinomycete isolated from sediment in Antarctica.</title>
        <authorList>
            <person name="Sakdapetsiri C."/>
            <person name="Pinyakong O."/>
        </authorList>
    </citation>
    <scope>NUCLEOTIDE SEQUENCE [LARGE SCALE GENOMIC DNA]</scope>
    <source>
        <strain evidence="2 3">ANT13_2</strain>
    </source>
</reference>
<evidence type="ECO:0008006" key="4">
    <source>
        <dbReference type="Google" id="ProtNLM"/>
    </source>
</evidence>
<proteinExistence type="predicted"/>